<feature type="transmembrane region" description="Helical" evidence="6">
    <location>
        <begin position="35"/>
        <end position="55"/>
    </location>
</feature>
<dbReference type="Proteomes" id="UP000649604">
    <property type="component" value="Unassembled WGS sequence"/>
</dbReference>
<evidence type="ECO:0000256" key="5">
    <source>
        <dbReference type="ARBA" id="ARBA00023136"/>
    </source>
</evidence>
<feature type="transmembrane region" description="Helical" evidence="6">
    <location>
        <begin position="83"/>
        <end position="100"/>
    </location>
</feature>
<dbReference type="PANTHER" id="PTHR30482:SF10">
    <property type="entry name" value="HIGH-AFFINITY BRANCHED-CHAIN AMINO ACID TRANSPORT PROTEIN BRAE"/>
    <property type="match status" value="1"/>
</dbReference>
<protein>
    <submittedName>
        <fullName evidence="7">Branched-chain amino acid ABC transporter permease</fullName>
    </submittedName>
</protein>
<gene>
    <name evidence="7" type="ORF">GF339_08310</name>
</gene>
<reference evidence="7" key="1">
    <citation type="submission" date="2019-11" db="EMBL/GenBank/DDBJ databases">
        <title>Microbial mats filling the niche in hypersaline microbial mats.</title>
        <authorList>
            <person name="Wong H.L."/>
            <person name="Macleod F.I."/>
            <person name="White R.A. III"/>
            <person name="Burns B.P."/>
        </authorList>
    </citation>
    <scope>NUCLEOTIDE SEQUENCE</scope>
    <source>
        <strain evidence="7">Rbin_158</strain>
    </source>
</reference>
<evidence type="ECO:0000256" key="3">
    <source>
        <dbReference type="ARBA" id="ARBA00022692"/>
    </source>
</evidence>
<evidence type="ECO:0000256" key="2">
    <source>
        <dbReference type="ARBA" id="ARBA00022475"/>
    </source>
</evidence>
<evidence type="ECO:0000256" key="1">
    <source>
        <dbReference type="ARBA" id="ARBA00004651"/>
    </source>
</evidence>
<evidence type="ECO:0000313" key="7">
    <source>
        <dbReference type="EMBL" id="MBD3324574.1"/>
    </source>
</evidence>
<feature type="transmembrane region" description="Helical" evidence="6">
    <location>
        <begin position="240"/>
        <end position="268"/>
    </location>
</feature>
<evidence type="ECO:0000256" key="6">
    <source>
        <dbReference type="SAM" id="Phobius"/>
    </source>
</evidence>
<dbReference type="InterPro" id="IPR043428">
    <property type="entry name" value="LivM-like"/>
</dbReference>
<proteinExistence type="predicted"/>
<feature type="transmembrane region" description="Helical" evidence="6">
    <location>
        <begin position="209"/>
        <end position="228"/>
    </location>
</feature>
<feature type="transmembrane region" description="Helical" evidence="6">
    <location>
        <begin position="7"/>
        <end position="29"/>
    </location>
</feature>
<name>A0A9D5JUX3_9BACT</name>
<accession>A0A9D5JUX3</accession>
<keyword evidence="5 6" id="KW-0472">Membrane</keyword>
<dbReference type="AlphaFoldDB" id="A0A9D5JUX3"/>
<comment type="subcellular location">
    <subcellularLocation>
        <location evidence="1">Cell membrane</location>
        <topology evidence="1">Multi-pass membrane protein</topology>
    </subcellularLocation>
</comment>
<dbReference type="GO" id="GO:0015658">
    <property type="term" value="F:branched-chain amino acid transmembrane transporter activity"/>
    <property type="evidence" value="ECO:0007669"/>
    <property type="project" value="InterPro"/>
</dbReference>
<dbReference type="EMBL" id="WJJP01000261">
    <property type="protein sequence ID" value="MBD3324574.1"/>
    <property type="molecule type" value="Genomic_DNA"/>
</dbReference>
<dbReference type="InterPro" id="IPR001851">
    <property type="entry name" value="ABC_transp_permease"/>
</dbReference>
<keyword evidence="3 6" id="KW-0812">Transmembrane</keyword>
<feature type="transmembrane region" description="Helical" evidence="6">
    <location>
        <begin position="60"/>
        <end position="77"/>
    </location>
</feature>
<dbReference type="GO" id="GO:0005886">
    <property type="term" value="C:plasma membrane"/>
    <property type="evidence" value="ECO:0007669"/>
    <property type="project" value="UniProtKB-SubCell"/>
</dbReference>
<dbReference type="PANTHER" id="PTHR30482">
    <property type="entry name" value="HIGH-AFFINITY BRANCHED-CHAIN AMINO ACID TRANSPORT SYSTEM PERMEASE"/>
    <property type="match status" value="1"/>
</dbReference>
<evidence type="ECO:0000313" key="8">
    <source>
        <dbReference type="Proteomes" id="UP000649604"/>
    </source>
</evidence>
<feature type="transmembrane region" description="Helical" evidence="6">
    <location>
        <begin position="159"/>
        <end position="177"/>
    </location>
</feature>
<feature type="transmembrane region" description="Helical" evidence="6">
    <location>
        <begin position="274"/>
        <end position="296"/>
    </location>
</feature>
<evidence type="ECO:0000256" key="4">
    <source>
        <dbReference type="ARBA" id="ARBA00022989"/>
    </source>
</evidence>
<sequence length="321" mass="35282">MMKDPRILVYSLVAIVLAFSPLFLNRYWVDVLNTVGIYALLGLSLNLIVGHAGLFNLGHAAFYAVGAYTAAIVNTRFGVPILWLMPLCGLIAGLFALIIVRPIIHLRGDYLCIVTIGVGEIVRIALINDIFGITGGSNGIFGISRPSIVGYVIRRPHQFFYLIWIFVALTIFLFYRLEQYSRFGRALNYLKGDQVAAEGSGIDTAHYKLAAFVLGAFWAGMVGNIYAAKMTIIAPESFSFWESVLMFLIVILGGSGSIPGMILGAFLIVGLPEVFRGFATGRMLVYGAAMVLMMIFRNEGILPPRPRRFPIIEMLGNKEGQ</sequence>
<dbReference type="Pfam" id="PF02653">
    <property type="entry name" value="BPD_transp_2"/>
    <property type="match status" value="1"/>
</dbReference>
<keyword evidence="2" id="KW-1003">Cell membrane</keyword>
<dbReference type="CDD" id="cd06581">
    <property type="entry name" value="TM_PBP1_LivM_like"/>
    <property type="match status" value="1"/>
</dbReference>
<organism evidence="7 8">
    <name type="scientific">candidate division KSB3 bacterium</name>
    <dbReference type="NCBI Taxonomy" id="2044937"/>
    <lineage>
        <taxon>Bacteria</taxon>
        <taxon>candidate division KSB3</taxon>
    </lineage>
</organism>
<comment type="caution">
    <text evidence="7">The sequence shown here is derived from an EMBL/GenBank/DDBJ whole genome shotgun (WGS) entry which is preliminary data.</text>
</comment>
<keyword evidence="4 6" id="KW-1133">Transmembrane helix</keyword>